<keyword evidence="4" id="KW-0143">Chaperone</keyword>
<dbReference type="InterPro" id="IPR027304">
    <property type="entry name" value="Trigger_fact/SurA_dom_sf"/>
</dbReference>
<gene>
    <name evidence="6" type="ORF">JIN81_11255</name>
</gene>
<dbReference type="PANTHER" id="PTHR47529">
    <property type="entry name" value="PEPTIDYL-PROLYL CIS-TRANS ISOMERASE D"/>
    <property type="match status" value="1"/>
</dbReference>
<protein>
    <submittedName>
        <fullName evidence="6">SurA N-terminal domain-containing protein</fullName>
    </submittedName>
</protein>
<evidence type="ECO:0000256" key="3">
    <source>
        <dbReference type="ARBA" id="ARBA00023136"/>
    </source>
</evidence>
<evidence type="ECO:0000313" key="6">
    <source>
        <dbReference type="EMBL" id="MBK1827599.1"/>
    </source>
</evidence>
<feature type="compositionally biased region" description="Basic and acidic residues" evidence="5">
    <location>
        <begin position="273"/>
        <end position="290"/>
    </location>
</feature>
<dbReference type="PANTHER" id="PTHR47529:SF1">
    <property type="entry name" value="PERIPLASMIC CHAPERONE PPID"/>
    <property type="match status" value="1"/>
</dbReference>
<sequence>MIENIRKYTGLIIVVIVLLLLGFLFMDTSGFFRQSAAGATYATVDGRNYSQSEFINIGSSPMQMTGSIRSFDPNGLEIMRFSRTLMGNAESEENAALNFFAGRLIIQKAAKDFGIHTSAADIREFIEGLQMFQSQPPVGSAPGTQGDFDQVRYNQFIKNLGAYGMVERDFQSLVSDVIVAAKLREILGGGLTGSTDLAKAMAVVTSQQITAEIAVISADAIREKIKPTDEELMAYWETLKDAYQTEKRVKVSYLLTSPTYSAEASEPEEEASDAEKTDEQKAADEEAKAKRAELRKAEDKKFAVAIDSFITEVGSSEGKDFEKLIEDNGWQLVSTDWLTTSTLPDDLKLTTRGASAGKTISDYIFELKTGPDPLAPFTNVIGVGTNQWLVVRLDELDEPRTKTFEEAKEEITERYISEKVNEALTQDVEAKGNALKEAVAAGDSFEEAAKGLGLETKTLGPWGVSDPLPEEAAGREIFQLASTVNPGEFAEPLIEDDRAVIIHVVKREILKDDNRGQQYDRFASQFEVQNENAAFAGWLDQQLEDADIKGPQGR</sequence>
<comment type="subcellular location">
    <subcellularLocation>
        <location evidence="1">Cell membrane</location>
    </subcellularLocation>
</comment>
<dbReference type="Proteomes" id="UP000658278">
    <property type="component" value="Unassembled WGS sequence"/>
</dbReference>
<evidence type="ECO:0000256" key="4">
    <source>
        <dbReference type="ARBA" id="ARBA00023186"/>
    </source>
</evidence>
<proteinExistence type="predicted"/>
<reference evidence="6" key="1">
    <citation type="submission" date="2021-01" db="EMBL/GenBank/DDBJ databases">
        <title>Modified the classification status of verrucomicrobia.</title>
        <authorList>
            <person name="Feng X."/>
        </authorList>
    </citation>
    <scope>NUCLEOTIDE SEQUENCE</scope>
    <source>
        <strain evidence="6">KCTC 22201</strain>
    </source>
</reference>
<keyword evidence="7" id="KW-1185">Reference proteome</keyword>
<accession>A0A934VER4</accession>
<name>A0A934VER4_9BACT</name>
<evidence type="ECO:0000313" key="7">
    <source>
        <dbReference type="Proteomes" id="UP000658278"/>
    </source>
</evidence>
<evidence type="ECO:0000256" key="2">
    <source>
        <dbReference type="ARBA" id="ARBA00022475"/>
    </source>
</evidence>
<organism evidence="6 7">
    <name type="scientific">Haloferula rosea</name>
    <dbReference type="NCBI Taxonomy" id="490093"/>
    <lineage>
        <taxon>Bacteria</taxon>
        <taxon>Pseudomonadati</taxon>
        <taxon>Verrucomicrobiota</taxon>
        <taxon>Verrucomicrobiia</taxon>
        <taxon>Verrucomicrobiales</taxon>
        <taxon>Verrucomicrobiaceae</taxon>
        <taxon>Haloferula</taxon>
    </lineage>
</organism>
<dbReference type="GO" id="GO:0005886">
    <property type="term" value="C:plasma membrane"/>
    <property type="evidence" value="ECO:0007669"/>
    <property type="project" value="UniProtKB-SubCell"/>
</dbReference>
<evidence type="ECO:0000256" key="5">
    <source>
        <dbReference type="SAM" id="MobiDB-lite"/>
    </source>
</evidence>
<dbReference type="EMBL" id="JAENII010000008">
    <property type="protein sequence ID" value="MBK1827599.1"/>
    <property type="molecule type" value="Genomic_DNA"/>
</dbReference>
<dbReference type="InterPro" id="IPR052029">
    <property type="entry name" value="PpiD_chaperone"/>
</dbReference>
<dbReference type="AlphaFoldDB" id="A0A934VER4"/>
<comment type="caution">
    <text evidence="6">The sequence shown here is derived from an EMBL/GenBank/DDBJ whole genome shotgun (WGS) entry which is preliminary data.</text>
</comment>
<feature type="region of interest" description="Disordered" evidence="5">
    <location>
        <begin position="260"/>
        <end position="290"/>
    </location>
</feature>
<keyword evidence="2" id="KW-1003">Cell membrane</keyword>
<dbReference type="SUPFAM" id="SSF109998">
    <property type="entry name" value="Triger factor/SurA peptide-binding domain-like"/>
    <property type="match status" value="1"/>
</dbReference>
<dbReference type="RefSeq" id="WP_200279263.1">
    <property type="nucleotide sequence ID" value="NZ_JAENII010000008.1"/>
</dbReference>
<keyword evidence="3" id="KW-0472">Membrane</keyword>
<dbReference type="Pfam" id="PF13624">
    <property type="entry name" value="SurA_N_3"/>
    <property type="match status" value="1"/>
</dbReference>
<evidence type="ECO:0000256" key="1">
    <source>
        <dbReference type="ARBA" id="ARBA00004236"/>
    </source>
</evidence>